<name>A0AAW1LX65_POPJA</name>
<reference evidence="1 2" key="1">
    <citation type="journal article" date="2024" name="BMC Genomics">
        <title>De novo assembly and annotation of Popillia japonica's genome with initial clues to its potential as an invasive pest.</title>
        <authorList>
            <person name="Cucini C."/>
            <person name="Boschi S."/>
            <person name="Funari R."/>
            <person name="Cardaioli E."/>
            <person name="Iannotti N."/>
            <person name="Marturano G."/>
            <person name="Paoli F."/>
            <person name="Bruttini M."/>
            <person name="Carapelli A."/>
            <person name="Frati F."/>
            <person name="Nardi F."/>
        </authorList>
    </citation>
    <scope>NUCLEOTIDE SEQUENCE [LARGE SCALE GENOMIC DNA]</scope>
    <source>
        <strain evidence="1">DMR45628</strain>
    </source>
</reference>
<evidence type="ECO:0000313" key="1">
    <source>
        <dbReference type="EMBL" id="KAK9738551.1"/>
    </source>
</evidence>
<dbReference type="EMBL" id="JASPKY010000085">
    <property type="protein sequence ID" value="KAK9738551.1"/>
    <property type="molecule type" value="Genomic_DNA"/>
</dbReference>
<comment type="caution">
    <text evidence="1">The sequence shown here is derived from an EMBL/GenBank/DDBJ whole genome shotgun (WGS) entry which is preliminary data.</text>
</comment>
<dbReference type="Proteomes" id="UP001458880">
    <property type="component" value="Unassembled WGS sequence"/>
</dbReference>
<sequence length="151" mass="16988">MRDRNTSRIVLYHIAEILSYFHPNHPSRDPAPTITAYDEMQSFFPKQASKDSKSTLYILPFVPSHHGNSIRHPASQLHSRDCTHPPHHIAKTNITARDAIGITGKKQADCELAVSGEEDTRTVIRIAVFREGIPWRGGTVIRIAVFREGIP</sequence>
<accession>A0AAW1LX65</accession>
<keyword evidence="2" id="KW-1185">Reference proteome</keyword>
<dbReference type="AlphaFoldDB" id="A0AAW1LX65"/>
<proteinExistence type="predicted"/>
<organism evidence="1 2">
    <name type="scientific">Popillia japonica</name>
    <name type="common">Japanese beetle</name>
    <dbReference type="NCBI Taxonomy" id="7064"/>
    <lineage>
        <taxon>Eukaryota</taxon>
        <taxon>Metazoa</taxon>
        <taxon>Ecdysozoa</taxon>
        <taxon>Arthropoda</taxon>
        <taxon>Hexapoda</taxon>
        <taxon>Insecta</taxon>
        <taxon>Pterygota</taxon>
        <taxon>Neoptera</taxon>
        <taxon>Endopterygota</taxon>
        <taxon>Coleoptera</taxon>
        <taxon>Polyphaga</taxon>
        <taxon>Scarabaeiformia</taxon>
        <taxon>Scarabaeidae</taxon>
        <taxon>Rutelinae</taxon>
        <taxon>Popillia</taxon>
    </lineage>
</organism>
<evidence type="ECO:0000313" key="2">
    <source>
        <dbReference type="Proteomes" id="UP001458880"/>
    </source>
</evidence>
<protein>
    <submittedName>
        <fullName evidence="1">Uncharacterized protein</fullName>
    </submittedName>
</protein>
<gene>
    <name evidence="1" type="ORF">QE152_g9800</name>
</gene>